<accession>A0ABQ7BTA9</accession>
<feature type="compositionally biased region" description="Low complexity" evidence="2">
    <location>
        <begin position="56"/>
        <end position="68"/>
    </location>
</feature>
<proteinExistence type="predicted"/>
<dbReference type="Proteomes" id="UP000266723">
    <property type="component" value="Unassembled WGS sequence"/>
</dbReference>
<feature type="region of interest" description="Disordered" evidence="2">
    <location>
        <begin position="360"/>
        <end position="430"/>
    </location>
</feature>
<dbReference type="PANTHER" id="PTHR31099">
    <property type="entry name" value="OS06G0165300 PROTEIN"/>
    <property type="match status" value="1"/>
</dbReference>
<feature type="region of interest" description="Disordered" evidence="2">
    <location>
        <begin position="1"/>
        <end position="20"/>
    </location>
</feature>
<dbReference type="PANTHER" id="PTHR31099:SF37">
    <property type="entry name" value="MYOSIN HEAVY CHAIN-LIKE PROTEIN"/>
    <property type="match status" value="1"/>
</dbReference>
<name>A0ABQ7BTA9_BRACR</name>
<feature type="region of interest" description="Disordered" evidence="2">
    <location>
        <begin position="693"/>
        <end position="723"/>
    </location>
</feature>
<dbReference type="EMBL" id="QGKV02000832">
    <property type="protein sequence ID" value="KAF3542696.1"/>
    <property type="molecule type" value="Genomic_DNA"/>
</dbReference>
<evidence type="ECO:0000256" key="1">
    <source>
        <dbReference type="SAM" id="Coils"/>
    </source>
</evidence>
<feature type="region of interest" description="Disordered" evidence="2">
    <location>
        <begin position="26"/>
        <end position="69"/>
    </location>
</feature>
<feature type="region of interest" description="Disordered" evidence="2">
    <location>
        <begin position="309"/>
        <end position="343"/>
    </location>
</feature>
<organism evidence="3 4">
    <name type="scientific">Brassica cretica</name>
    <name type="common">Mustard</name>
    <dbReference type="NCBI Taxonomy" id="69181"/>
    <lineage>
        <taxon>Eukaryota</taxon>
        <taxon>Viridiplantae</taxon>
        <taxon>Streptophyta</taxon>
        <taxon>Embryophyta</taxon>
        <taxon>Tracheophyta</taxon>
        <taxon>Spermatophyta</taxon>
        <taxon>Magnoliopsida</taxon>
        <taxon>eudicotyledons</taxon>
        <taxon>Gunneridae</taxon>
        <taxon>Pentapetalae</taxon>
        <taxon>rosids</taxon>
        <taxon>malvids</taxon>
        <taxon>Brassicales</taxon>
        <taxon>Brassicaceae</taxon>
        <taxon>Brassiceae</taxon>
        <taxon>Brassica</taxon>
    </lineage>
</organism>
<evidence type="ECO:0000313" key="3">
    <source>
        <dbReference type="EMBL" id="KAF3542696.1"/>
    </source>
</evidence>
<feature type="coiled-coil region" evidence="1">
    <location>
        <begin position="607"/>
        <end position="641"/>
    </location>
</feature>
<protein>
    <submittedName>
        <fullName evidence="3">Uncharacterized protein</fullName>
    </submittedName>
</protein>
<feature type="compositionally biased region" description="Basic and acidic residues" evidence="2">
    <location>
        <begin position="26"/>
        <end position="42"/>
    </location>
</feature>
<comment type="caution">
    <text evidence="3">The sequence shown here is derived from an EMBL/GenBank/DDBJ whole genome shotgun (WGS) entry which is preliminary data.</text>
</comment>
<sequence length="723" mass="78762">MDPPKEGSGETGITPSGVQLLKVKQEVGEKMKREKKKAKETIATRVSKRAKKKDSSGGSASSGPHSPSMLQGQEVVNLMVQACAPRELARACKPDETPETAPEGWFCMHEKYISKCHLRFPLPALLLDLLDHYQLALSQLCPSVIRAVNGFLTRSREQGVAIGLCELMSLFSIKESASKEGGSGTYYLPGRPGLCIFKFTGSDDDWRKKYFYVKIDSSTVPEGRTLRVKWFDPSDIEDPPKLPGKLTRALYRKLQQTPCTWGTYTASRVGAARFPSLYGVTFDNPVAVTELEGDSFSLTSNSVVSISTEASTSETEKTQAMPLQPSFRSRGRQTRTASASQGGAFLDSVKEVLDDGNSKVVKDVNLPEPREQEVAPLIEVPTSGADPQRHGGPSEVETSRNKRPRTDSADRPTRSSSSSSRGGTVGWNFVHSKPGSVLDDSWGSATMMRHMKRVGCALPGLKELTNQAEYLEIAHFMGQLAGAINRAQLKFENMLAEVPDAGELTQVTDMVKATKAELDKAKAEVLELRAETSRLGSKADAQQGKIESLTLDIQDSQKNKEAEVKLAVRNGKKEVADAYNKILVSVKEKFSRKKDEVSAQVYAQEIQANTELLKDLLNNEIASAEEEYNRLLNLLPEATTAYERAQVSDFSVSKLPFPQISESSGTFEINMFNPSFSGEYGSNLGLMSSDSVPVGVTAGGEDKEVAEDAPAHGGEPVDADKEG</sequence>
<reference evidence="3 4" key="1">
    <citation type="journal article" date="2020" name="BMC Genomics">
        <title>Intraspecific diversification of the crop wild relative Brassica cretica Lam. using demographic model selection.</title>
        <authorList>
            <person name="Kioukis A."/>
            <person name="Michalopoulou V.A."/>
            <person name="Briers L."/>
            <person name="Pirintsos S."/>
            <person name="Studholme D.J."/>
            <person name="Pavlidis P."/>
            <person name="Sarris P.F."/>
        </authorList>
    </citation>
    <scope>NUCLEOTIDE SEQUENCE [LARGE SCALE GENOMIC DNA]</scope>
    <source>
        <strain evidence="4">cv. PFS-1207/04</strain>
    </source>
</reference>
<feature type="coiled-coil region" evidence="1">
    <location>
        <begin position="504"/>
        <end position="559"/>
    </location>
</feature>
<evidence type="ECO:0000313" key="4">
    <source>
        <dbReference type="Proteomes" id="UP000266723"/>
    </source>
</evidence>
<keyword evidence="1" id="KW-0175">Coiled coil</keyword>
<dbReference type="InterPro" id="IPR012436">
    <property type="entry name" value="DUF1633"/>
</dbReference>
<keyword evidence="4" id="KW-1185">Reference proteome</keyword>
<dbReference type="Pfam" id="PF07794">
    <property type="entry name" value="DUF1633"/>
    <property type="match status" value="1"/>
</dbReference>
<gene>
    <name evidence="3" type="ORF">DY000_02000633</name>
</gene>
<feature type="compositionally biased region" description="Basic and acidic residues" evidence="2">
    <location>
        <begin position="397"/>
        <end position="413"/>
    </location>
</feature>
<evidence type="ECO:0000256" key="2">
    <source>
        <dbReference type="SAM" id="MobiDB-lite"/>
    </source>
</evidence>